<reference evidence="12 14" key="1">
    <citation type="journal article" date="2020" name="Access Microbiol">
        <title>Isolation and genome sequencing of Staphylococcus schleiferi subspecies coagulans from Antarctic seals.</title>
        <authorList>
            <person name="Foster G."/>
            <person name="Robb A."/>
            <person name="Paterson G.K."/>
        </authorList>
    </citation>
    <scope>NUCLEOTIDE SEQUENCE [LARGE SCALE GENOMIC DNA]</scope>
    <source>
        <strain evidence="12 14">M615/02/4</strain>
    </source>
</reference>
<reference evidence="13 15" key="2">
    <citation type="submission" date="2023-08" db="EMBL/GenBank/DDBJ databases">
        <title>Whole genome sequencing of Staphylococcus coagulans NN-2474.</title>
        <authorList>
            <person name="Kropotov V.S."/>
            <person name="Boriskina E.V."/>
            <person name="Gordinskaya N.A."/>
            <person name="Shkurkina I.S."/>
            <person name="Kryazhev D.V."/>
            <person name="Alekseeva A.E."/>
            <person name="Makhova M.A."/>
        </authorList>
    </citation>
    <scope>NUCLEOTIDE SEQUENCE [LARGE SCALE GENOMIC DNA]</scope>
    <source>
        <strain evidence="13 15">NN-2474</strain>
    </source>
</reference>
<evidence type="ECO:0000256" key="1">
    <source>
        <dbReference type="ARBA" id="ARBA00004141"/>
    </source>
</evidence>
<comment type="cofactor">
    <cofactor evidence="11">
        <name>heme b</name>
        <dbReference type="ChEBI" id="CHEBI:60344"/>
    </cofactor>
</comment>
<proteinExistence type="inferred from homology"/>
<evidence type="ECO:0000256" key="3">
    <source>
        <dbReference type="ARBA" id="ARBA00022692"/>
    </source>
</evidence>
<dbReference type="EMBL" id="JABTCN010000006">
    <property type="protein sequence ID" value="MBA8775996.1"/>
    <property type="molecule type" value="Genomic_DNA"/>
</dbReference>
<dbReference type="InterPro" id="IPR003780">
    <property type="entry name" value="COX15/CtaA_fam"/>
</dbReference>
<feature type="transmembrane region" description="Helical" evidence="11">
    <location>
        <begin position="271"/>
        <end position="295"/>
    </location>
</feature>
<comment type="subunit">
    <text evidence="11">Interacts with CtaB.</text>
</comment>
<evidence type="ECO:0000256" key="9">
    <source>
        <dbReference type="ARBA" id="ARBA00023136"/>
    </source>
</evidence>
<dbReference type="RefSeq" id="WP_050345800.1">
    <property type="nucleotide sequence ID" value="NZ_CP092965.1"/>
</dbReference>
<feature type="transmembrane region" description="Helical" evidence="11">
    <location>
        <begin position="121"/>
        <end position="143"/>
    </location>
</feature>
<feature type="binding site" description="axial binding residue" evidence="11">
    <location>
        <position position="276"/>
    </location>
    <ligand>
        <name>heme</name>
        <dbReference type="ChEBI" id="CHEBI:30413"/>
    </ligand>
    <ligandPart>
        <name>Fe</name>
        <dbReference type="ChEBI" id="CHEBI:18248"/>
    </ligandPart>
</feature>
<comment type="pathway">
    <text evidence="11">Porphyrin-containing compound metabolism; heme A biosynthesis; heme A from heme O: step 1/1.</text>
</comment>
<dbReference type="GO" id="GO:0120547">
    <property type="term" value="F:heme A synthase activity"/>
    <property type="evidence" value="ECO:0007669"/>
    <property type="project" value="UniProtKB-EC"/>
</dbReference>
<comment type="caution">
    <text evidence="11">Lacks conserved residue(s) required for the propagation of feature annotation.</text>
</comment>
<keyword evidence="7 11" id="KW-0408">Iron</keyword>
<evidence type="ECO:0000313" key="12">
    <source>
        <dbReference type="EMBL" id="MBA8775996.1"/>
    </source>
</evidence>
<keyword evidence="6 11" id="KW-0560">Oxidoreductase</keyword>
<evidence type="ECO:0000256" key="8">
    <source>
        <dbReference type="ARBA" id="ARBA00023133"/>
    </source>
</evidence>
<evidence type="ECO:0000313" key="14">
    <source>
        <dbReference type="Proteomes" id="UP000524893"/>
    </source>
</evidence>
<evidence type="ECO:0000256" key="4">
    <source>
        <dbReference type="ARBA" id="ARBA00022723"/>
    </source>
</evidence>
<dbReference type="PANTHER" id="PTHR35457:SF1">
    <property type="entry name" value="HEME A SYNTHASE"/>
    <property type="match status" value="1"/>
</dbReference>
<dbReference type="GO" id="GO:0006784">
    <property type="term" value="P:heme A biosynthetic process"/>
    <property type="evidence" value="ECO:0007669"/>
    <property type="project" value="UniProtKB-UniRule"/>
</dbReference>
<feature type="transmembrane region" description="Helical" evidence="11">
    <location>
        <begin position="212"/>
        <end position="232"/>
    </location>
</feature>
<feature type="transmembrane region" description="Helical" evidence="11">
    <location>
        <begin position="61"/>
        <end position="82"/>
    </location>
</feature>
<dbReference type="Proteomes" id="UP001255050">
    <property type="component" value="Unassembled WGS sequence"/>
</dbReference>
<keyword evidence="4 11" id="KW-0479">Metal-binding</keyword>
<evidence type="ECO:0000256" key="5">
    <source>
        <dbReference type="ARBA" id="ARBA00022989"/>
    </source>
</evidence>
<keyword evidence="5 11" id="KW-1133">Transmembrane helix</keyword>
<comment type="subcellular location">
    <subcellularLocation>
        <location evidence="11">Cell membrane</location>
        <topology evidence="11">Multi-pass membrane protein</topology>
    </subcellularLocation>
    <subcellularLocation>
        <location evidence="1">Membrane</location>
        <topology evidence="1">Multi-pass membrane protein</topology>
    </subcellularLocation>
</comment>
<dbReference type="InterPro" id="IPR023755">
    <property type="entry name" value="HemeA_Synthase_type1"/>
</dbReference>
<evidence type="ECO:0000256" key="10">
    <source>
        <dbReference type="ARBA" id="ARBA00023157"/>
    </source>
</evidence>
<feature type="transmembrane region" description="Helical" evidence="11">
    <location>
        <begin position="163"/>
        <end position="182"/>
    </location>
</feature>
<evidence type="ECO:0000313" key="13">
    <source>
        <dbReference type="EMBL" id="MDR5603573.1"/>
    </source>
</evidence>
<dbReference type="Pfam" id="PF02628">
    <property type="entry name" value="COX15-CtaA"/>
    <property type="match status" value="1"/>
</dbReference>
<dbReference type="AlphaFoldDB" id="A0A9X1IYQ4"/>
<comment type="function">
    <text evidence="11">Catalyzes the conversion of heme O to heme A by two successive hydroxylations of the methyl group at C8. The first hydroxylation forms heme I, the second hydroxylation results in an unstable dihydroxymethyl group, which spontaneously dehydrates, resulting in the formyl group of heme A.</text>
</comment>
<keyword evidence="2 11" id="KW-1003">Cell membrane</keyword>
<keyword evidence="3 11" id="KW-0812">Transmembrane</keyword>
<evidence type="ECO:0000313" key="15">
    <source>
        <dbReference type="Proteomes" id="UP001255050"/>
    </source>
</evidence>
<comment type="catalytic activity">
    <reaction evidence="11">
        <text>Fe(II)-heme o + 2 A + H2O = Fe(II)-heme a + 2 AH2</text>
        <dbReference type="Rhea" id="RHEA:63388"/>
        <dbReference type="ChEBI" id="CHEBI:13193"/>
        <dbReference type="ChEBI" id="CHEBI:15377"/>
        <dbReference type="ChEBI" id="CHEBI:17499"/>
        <dbReference type="ChEBI" id="CHEBI:60530"/>
        <dbReference type="ChEBI" id="CHEBI:61715"/>
        <dbReference type="EC" id="1.17.99.9"/>
    </reaction>
</comment>
<name>A0A9X1IYQ4_9STAP</name>
<evidence type="ECO:0000256" key="7">
    <source>
        <dbReference type="ARBA" id="ARBA00023004"/>
    </source>
</evidence>
<accession>A0A9X1IYQ4</accession>
<keyword evidence="8 11" id="KW-0350">Heme biosynthesis</keyword>
<protein>
    <recommendedName>
        <fullName evidence="11">Heme A synthase</fullName>
        <shortName evidence="11">HAS</shortName>
        <ecNumber evidence="11">1.17.99.9</ecNumber>
    </recommendedName>
    <alternativeName>
        <fullName evidence="11">Cytochrome aa3-controlling protein</fullName>
    </alternativeName>
</protein>
<organism evidence="12 14">
    <name type="scientific">Staphylococcus coagulans</name>
    <dbReference type="NCBI Taxonomy" id="74706"/>
    <lineage>
        <taxon>Bacteria</taxon>
        <taxon>Bacillati</taxon>
        <taxon>Bacillota</taxon>
        <taxon>Bacilli</taxon>
        <taxon>Bacillales</taxon>
        <taxon>Staphylococcaceae</taxon>
        <taxon>Staphylococcus</taxon>
    </lineage>
</organism>
<keyword evidence="9 11" id="KW-0472">Membrane</keyword>
<dbReference type="EC" id="1.17.99.9" evidence="11"/>
<dbReference type="HAMAP" id="MF_01664">
    <property type="entry name" value="HemeA_synth_type1"/>
    <property type="match status" value="1"/>
</dbReference>
<evidence type="ECO:0000256" key="11">
    <source>
        <dbReference type="HAMAP-Rule" id="MF_01664"/>
    </source>
</evidence>
<feature type="transmembrane region" description="Helical" evidence="11">
    <location>
        <begin position="94"/>
        <end position="115"/>
    </location>
</feature>
<sequence length="302" mass="33867">MFNKRNLKWLAVVSTLIMTWVQLGGALVTKTGSEDGCGSDWPLCHGAFLPQNLPIDTIIELSHRAVSGLSVIFVTWLVITAWKNIGHIKEVKPLSLISIGFLLIQALVGAAAVVWQQNDYVLALHFGISLISFSSVFVLTLIIFDLDQKYEANKVHIKKPLQVYTWVMTIIIYLTIYTGALVRHTDSSLAYGSWPIPFNDIVPHDVHDWVQLAHRFMALIAFIAVLVAYIHAVKYYPNIRTIQYGYTASFILIILQVTTGALSIVTNVNLIIALFHALFITLLFGLISYFLLLILRSNRGEQ</sequence>
<feature type="binding site" description="axial binding residue" evidence="11">
    <location>
        <position position="214"/>
    </location>
    <ligand>
        <name>heme</name>
        <dbReference type="ChEBI" id="CHEBI:30413"/>
    </ligand>
    <ligandPart>
        <name>Fe</name>
        <dbReference type="ChEBI" id="CHEBI:18248"/>
    </ligandPart>
</feature>
<comment type="caution">
    <text evidence="12">The sequence shown here is derived from an EMBL/GenBank/DDBJ whole genome shotgun (WGS) entry which is preliminary data.</text>
</comment>
<dbReference type="PANTHER" id="PTHR35457">
    <property type="entry name" value="HEME A SYNTHASE"/>
    <property type="match status" value="1"/>
</dbReference>
<keyword evidence="10" id="KW-1015">Disulfide bond</keyword>
<evidence type="ECO:0000256" key="6">
    <source>
        <dbReference type="ARBA" id="ARBA00023002"/>
    </source>
</evidence>
<dbReference type="GO" id="GO:0005886">
    <property type="term" value="C:plasma membrane"/>
    <property type="evidence" value="ECO:0007669"/>
    <property type="project" value="UniProtKB-SubCell"/>
</dbReference>
<dbReference type="InterPro" id="IPR050450">
    <property type="entry name" value="COX15/CtaA_HemeA_synthase"/>
</dbReference>
<feature type="transmembrane region" description="Helical" evidence="11">
    <location>
        <begin position="244"/>
        <end position="265"/>
    </location>
</feature>
<keyword evidence="15" id="KW-1185">Reference proteome</keyword>
<dbReference type="GeneID" id="72414775"/>
<evidence type="ECO:0000256" key="2">
    <source>
        <dbReference type="ARBA" id="ARBA00022475"/>
    </source>
</evidence>
<dbReference type="GO" id="GO:0046872">
    <property type="term" value="F:metal ion binding"/>
    <property type="evidence" value="ECO:0007669"/>
    <property type="project" value="UniProtKB-KW"/>
</dbReference>
<gene>
    <name evidence="11" type="primary">ctaA</name>
    <name evidence="12" type="ORF">HR081_03520</name>
    <name evidence="13" type="ORF">RCO12_09000</name>
</gene>
<dbReference type="Proteomes" id="UP000524893">
    <property type="component" value="Unassembled WGS sequence"/>
</dbReference>
<dbReference type="EMBL" id="JAVJGV010000044">
    <property type="protein sequence ID" value="MDR5603573.1"/>
    <property type="molecule type" value="Genomic_DNA"/>
</dbReference>
<comment type="similarity">
    <text evidence="11">Belongs to the COX15/CtaA family. Type 1 subfamily.</text>
</comment>